<reference evidence="1 2" key="1">
    <citation type="submission" date="2024-09" db="EMBL/GenBank/DDBJ databases">
        <authorList>
            <person name="Sun Q."/>
            <person name="Mori K."/>
        </authorList>
    </citation>
    <scope>NUCLEOTIDE SEQUENCE [LARGE SCALE GENOMIC DNA]</scope>
    <source>
        <strain evidence="1 2">JCM 15389</strain>
    </source>
</reference>
<evidence type="ECO:0000313" key="2">
    <source>
        <dbReference type="Proteomes" id="UP001589788"/>
    </source>
</evidence>
<gene>
    <name evidence="1" type="ORF">ACFFRE_06395</name>
</gene>
<name>A0ABV6C253_9ACTN</name>
<accession>A0ABV6C253</accession>
<dbReference type="InterPro" id="IPR008306">
    <property type="entry name" value="UCP018008"/>
</dbReference>
<dbReference type="PIRSF" id="PIRSF018008">
    <property type="entry name" value="UCP018008"/>
    <property type="match status" value="1"/>
</dbReference>
<proteinExistence type="predicted"/>
<dbReference type="InterPro" id="IPR007362">
    <property type="entry name" value="DUF429"/>
</dbReference>
<dbReference type="EMBL" id="JBHLYQ010000047">
    <property type="protein sequence ID" value="MFC0081773.1"/>
    <property type="molecule type" value="Genomic_DNA"/>
</dbReference>
<evidence type="ECO:0000313" key="1">
    <source>
        <dbReference type="EMBL" id="MFC0081773.1"/>
    </source>
</evidence>
<dbReference type="Pfam" id="PF04250">
    <property type="entry name" value="DUF429"/>
    <property type="match status" value="1"/>
</dbReference>
<keyword evidence="2" id="KW-1185">Reference proteome</keyword>
<dbReference type="RefSeq" id="WP_248105757.1">
    <property type="nucleotide sequence ID" value="NZ_JAKHEX010000003.1"/>
</dbReference>
<comment type="caution">
    <text evidence="1">The sequence shown here is derived from an EMBL/GenBank/DDBJ whole genome shotgun (WGS) entry which is preliminary data.</text>
</comment>
<sequence>MTAVLGIDAAWTAKEPSGVALVEDTAKGRWRCLGVAPSYGQFVALAAGTPVNWSAQPTGGCPNLPMLLRAAFTLLGGRQVDVIAVDMPIVTPGNTIIGRRPADTAISKAFGGRGCSTHSPTAARPGSVATLLVAQGAQAGYSLATTPGPAARPVPLPALIEVYPHTALLSLMSANYRVPYKVSRARHYWPNLSAAQRKVQLVGTWHQIAGALAHTIASATVPIPPAAAAKMMTMESLKRYEDALDALVCAWVGIQYVAGACTP</sequence>
<organism evidence="1 2">
    <name type="scientific">Aciditerrimonas ferrireducens</name>
    <dbReference type="NCBI Taxonomy" id="667306"/>
    <lineage>
        <taxon>Bacteria</taxon>
        <taxon>Bacillati</taxon>
        <taxon>Actinomycetota</taxon>
        <taxon>Acidimicrobiia</taxon>
        <taxon>Acidimicrobiales</taxon>
        <taxon>Acidimicrobiaceae</taxon>
        <taxon>Aciditerrimonas</taxon>
    </lineage>
</organism>
<protein>
    <submittedName>
        <fullName evidence="1">DUF429 domain-containing protein</fullName>
    </submittedName>
</protein>
<dbReference type="Proteomes" id="UP001589788">
    <property type="component" value="Unassembled WGS sequence"/>
</dbReference>